<proteinExistence type="predicted"/>
<name>L8X7Q6_THACA</name>
<evidence type="ECO:0000313" key="1">
    <source>
        <dbReference type="EMBL" id="ELU45103.1"/>
    </source>
</evidence>
<keyword evidence="2" id="KW-1185">Reference proteome</keyword>
<reference evidence="1 2" key="1">
    <citation type="journal article" date="2013" name="Nat. Commun.">
        <title>The evolution and pathogenic mechanisms of the rice sheath blight pathogen.</title>
        <authorList>
            <person name="Zheng A."/>
            <person name="Lin R."/>
            <person name="Xu L."/>
            <person name="Qin P."/>
            <person name="Tang C."/>
            <person name="Ai P."/>
            <person name="Zhang D."/>
            <person name="Liu Y."/>
            <person name="Sun Z."/>
            <person name="Feng H."/>
            <person name="Wang Y."/>
            <person name="Chen Y."/>
            <person name="Liang X."/>
            <person name="Fu R."/>
            <person name="Li Q."/>
            <person name="Zhang J."/>
            <person name="Yu X."/>
            <person name="Xie Z."/>
            <person name="Ding L."/>
            <person name="Guan P."/>
            <person name="Tang J."/>
            <person name="Liang Y."/>
            <person name="Wang S."/>
            <person name="Deng Q."/>
            <person name="Li S."/>
            <person name="Zhu J."/>
            <person name="Wang L."/>
            <person name="Liu H."/>
            <person name="Li P."/>
        </authorList>
    </citation>
    <scope>NUCLEOTIDE SEQUENCE [LARGE SCALE GENOMIC DNA]</scope>
    <source>
        <strain evidence="2">AG-1 IA</strain>
    </source>
</reference>
<evidence type="ECO:0000313" key="2">
    <source>
        <dbReference type="Proteomes" id="UP000011668"/>
    </source>
</evidence>
<gene>
    <name evidence="1" type="ORF">AG1IA_00874</name>
</gene>
<organism evidence="1 2">
    <name type="scientific">Thanatephorus cucumeris (strain AG1-IA)</name>
    <name type="common">Rice sheath blight fungus</name>
    <name type="synonym">Rhizoctonia solani</name>
    <dbReference type="NCBI Taxonomy" id="983506"/>
    <lineage>
        <taxon>Eukaryota</taxon>
        <taxon>Fungi</taxon>
        <taxon>Dikarya</taxon>
        <taxon>Basidiomycota</taxon>
        <taxon>Agaricomycotina</taxon>
        <taxon>Agaricomycetes</taxon>
        <taxon>Cantharellales</taxon>
        <taxon>Ceratobasidiaceae</taxon>
        <taxon>Rhizoctonia</taxon>
        <taxon>Rhizoctonia solani AG-1</taxon>
    </lineage>
</organism>
<dbReference type="HOGENOM" id="CLU_2656134_0_0_1"/>
<comment type="caution">
    <text evidence="1">The sequence shown here is derived from an EMBL/GenBank/DDBJ whole genome shotgun (WGS) entry which is preliminary data.</text>
</comment>
<sequence length="76" mass="8403">MEPVGRLFIVAHGRERVFRGGHFYMVAGYNPNRSIGMWEEREHSTFEFDPASTVKAGPSGASRVVGHTDAQFHAVG</sequence>
<dbReference type="Proteomes" id="UP000011668">
    <property type="component" value="Unassembled WGS sequence"/>
</dbReference>
<dbReference type="EMBL" id="AFRT01000191">
    <property type="protein sequence ID" value="ELU45103.1"/>
    <property type="molecule type" value="Genomic_DNA"/>
</dbReference>
<dbReference type="AlphaFoldDB" id="L8X7Q6"/>
<protein>
    <submittedName>
        <fullName evidence="1">Uncharacterized protein</fullName>
    </submittedName>
</protein>
<accession>L8X7Q6</accession>